<protein>
    <submittedName>
        <fullName evidence="2">Uncharacterized protein</fullName>
    </submittedName>
</protein>
<comment type="caution">
    <text evidence="2">The sequence shown here is derived from an EMBL/GenBank/DDBJ whole genome shotgun (WGS) entry which is preliminary data.</text>
</comment>
<dbReference type="EMBL" id="JABSTR010000005">
    <property type="protein sequence ID" value="KAH9371041.1"/>
    <property type="molecule type" value="Genomic_DNA"/>
</dbReference>
<dbReference type="AlphaFoldDB" id="A0A9J6G8K3"/>
<gene>
    <name evidence="2" type="ORF">HPB48_003985</name>
</gene>
<evidence type="ECO:0000313" key="2">
    <source>
        <dbReference type="EMBL" id="KAH9371041.1"/>
    </source>
</evidence>
<keyword evidence="3" id="KW-1185">Reference proteome</keyword>
<name>A0A9J6G8K3_HAELO</name>
<feature type="region of interest" description="Disordered" evidence="1">
    <location>
        <begin position="124"/>
        <end position="161"/>
    </location>
</feature>
<dbReference type="Proteomes" id="UP000821853">
    <property type="component" value="Chromosome 3"/>
</dbReference>
<feature type="compositionally biased region" description="Basic residues" evidence="1">
    <location>
        <begin position="139"/>
        <end position="153"/>
    </location>
</feature>
<sequence>MAAAGIGLMCSPEESSLLPVHQPKWHPHPIHINICQQPIPTVKKAKILGFHIHTNGKGDADVIRQGNQLLQLSRRIANRHSGLKEADLQLYDALITSLIRYAIPYFTLTKKQHEKLNALLKQSIQARHGSPDEHLQHAHREHRTLRNTRKHRSSTQAQPTS</sequence>
<proteinExistence type="predicted"/>
<feature type="compositionally biased region" description="Basic and acidic residues" evidence="1">
    <location>
        <begin position="129"/>
        <end position="138"/>
    </location>
</feature>
<dbReference type="VEuPathDB" id="VectorBase:HLOH_045005"/>
<accession>A0A9J6G8K3</accession>
<reference evidence="2 3" key="1">
    <citation type="journal article" date="2020" name="Cell">
        <title>Large-Scale Comparative Analyses of Tick Genomes Elucidate Their Genetic Diversity and Vector Capacities.</title>
        <authorList>
            <consortium name="Tick Genome and Microbiome Consortium (TIGMIC)"/>
            <person name="Jia N."/>
            <person name="Wang J."/>
            <person name="Shi W."/>
            <person name="Du L."/>
            <person name="Sun Y."/>
            <person name="Zhan W."/>
            <person name="Jiang J.F."/>
            <person name="Wang Q."/>
            <person name="Zhang B."/>
            <person name="Ji P."/>
            <person name="Bell-Sakyi L."/>
            <person name="Cui X.M."/>
            <person name="Yuan T.T."/>
            <person name="Jiang B.G."/>
            <person name="Yang W.F."/>
            <person name="Lam T.T."/>
            <person name="Chang Q.C."/>
            <person name="Ding S.J."/>
            <person name="Wang X.J."/>
            <person name="Zhu J.G."/>
            <person name="Ruan X.D."/>
            <person name="Zhao L."/>
            <person name="Wei J.T."/>
            <person name="Ye R.Z."/>
            <person name="Que T.C."/>
            <person name="Du C.H."/>
            <person name="Zhou Y.H."/>
            <person name="Cheng J.X."/>
            <person name="Dai P.F."/>
            <person name="Guo W.B."/>
            <person name="Han X.H."/>
            <person name="Huang E.J."/>
            <person name="Li L.F."/>
            <person name="Wei W."/>
            <person name="Gao Y.C."/>
            <person name="Liu J.Z."/>
            <person name="Shao H.Z."/>
            <person name="Wang X."/>
            <person name="Wang C.C."/>
            <person name="Yang T.C."/>
            <person name="Huo Q.B."/>
            <person name="Li W."/>
            <person name="Chen H.Y."/>
            <person name="Chen S.E."/>
            <person name="Zhou L.G."/>
            <person name="Ni X.B."/>
            <person name="Tian J.H."/>
            <person name="Sheng Y."/>
            <person name="Liu T."/>
            <person name="Pan Y.S."/>
            <person name="Xia L.Y."/>
            <person name="Li J."/>
            <person name="Zhao F."/>
            <person name="Cao W.C."/>
        </authorList>
    </citation>
    <scope>NUCLEOTIDE SEQUENCE [LARGE SCALE GENOMIC DNA]</scope>
    <source>
        <strain evidence="2">HaeL-2018</strain>
    </source>
</reference>
<organism evidence="2 3">
    <name type="scientific">Haemaphysalis longicornis</name>
    <name type="common">Bush tick</name>
    <dbReference type="NCBI Taxonomy" id="44386"/>
    <lineage>
        <taxon>Eukaryota</taxon>
        <taxon>Metazoa</taxon>
        <taxon>Ecdysozoa</taxon>
        <taxon>Arthropoda</taxon>
        <taxon>Chelicerata</taxon>
        <taxon>Arachnida</taxon>
        <taxon>Acari</taxon>
        <taxon>Parasitiformes</taxon>
        <taxon>Ixodida</taxon>
        <taxon>Ixodoidea</taxon>
        <taxon>Ixodidae</taxon>
        <taxon>Haemaphysalinae</taxon>
        <taxon>Haemaphysalis</taxon>
    </lineage>
</organism>
<evidence type="ECO:0000256" key="1">
    <source>
        <dbReference type="SAM" id="MobiDB-lite"/>
    </source>
</evidence>
<evidence type="ECO:0000313" key="3">
    <source>
        <dbReference type="Proteomes" id="UP000821853"/>
    </source>
</evidence>